<proteinExistence type="predicted"/>
<protein>
    <submittedName>
        <fullName evidence="2">Uncharacterized protein</fullName>
    </submittedName>
</protein>
<feature type="signal peptide" evidence="1">
    <location>
        <begin position="1"/>
        <end position="19"/>
    </location>
</feature>
<comment type="caution">
    <text evidence="2">The sequence shown here is derived from an EMBL/GenBank/DDBJ whole genome shotgun (WGS) entry which is preliminary data.</text>
</comment>
<evidence type="ECO:0000313" key="3">
    <source>
        <dbReference type="Proteomes" id="UP000245252"/>
    </source>
</evidence>
<dbReference type="OrthoDB" id="8303552at2"/>
<reference evidence="2 3" key="1">
    <citation type="submission" date="2018-05" db="EMBL/GenBank/DDBJ databases">
        <title>The draft genome of strain NS-104.</title>
        <authorList>
            <person name="Hang P."/>
            <person name="Jiang J."/>
        </authorList>
    </citation>
    <scope>NUCLEOTIDE SEQUENCE [LARGE SCALE GENOMIC DNA]</scope>
    <source>
        <strain evidence="2 3">NS-104</strain>
    </source>
</reference>
<sequence>MRKLIVAACLTLVASGAVCQELKLSVPGKGKKTTEVHDFKLVPVTKLLMRPTDIEPDDVQLYCSPSWQGVVVAIGNRLIAIDQDAIASLKRKPKGEVNGKRTKLIDAKASESPLRDYPDTISKLAKRGDRECEVKETPDMSVPETAVIATPESSIDAAYLICAAVDASGIASKPCDVSGWNSAIQITMDVRGAEAKIICNQLSAAARKNGRVFQGGWKIEIYSPFSDGNTVAYCNL</sequence>
<keyword evidence="1" id="KW-0732">Signal</keyword>
<dbReference type="RefSeq" id="WP_109457754.1">
    <property type="nucleotide sequence ID" value="NZ_QFBC01000003.1"/>
</dbReference>
<feature type="chain" id="PRO_5015600312" evidence="1">
    <location>
        <begin position="20"/>
        <end position="236"/>
    </location>
</feature>
<dbReference type="AlphaFoldDB" id="A0A2U2DSV5"/>
<accession>A0A2U2DSV5</accession>
<evidence type="ECO:0000256" key="1">
    <source>
        <dbReference type="SAM" id="SignalP"/>
    </source>
</evidence>
<organism evidence="2 3">
    <name type="scientific">Metarhizobium album</name>
    <dbReference type="NCBI Taxonomy" id="2182425"/>
    <lineage>
        <taxon>Bacteria</taxon>
        <taxon>Pseudomonadati</taxon>
        <taxon>Pseudomonadota</taxon>
        <taxon>Alphaproteobacteria</taxon>
        <taxon>Hyphomicrobiales</taxon>
        <taxon>Rhizobiaceae</taxon>
        <taxon>Metarhizobium</taxon>
    </lineage>
</organism>
<keyword evidence="3" id="KW-1185">Reference proteome</keyword>
<gene>
    <name evidence="2" type="ORF">DEM27_08230</name>
</gene>
<evidence type="ECO:0000313" key="2">
    <source>
        <dbReference type="EMBL" id="PWE56378.1"/>
    </source>
</evidence>
<name>A0A2U2DSV5_9HYPH</name>
<dbReference type="EMBL" id="QFBC01000003">
    <property type="protein sequence ID" value="PWE56378.1"/>
    <property type="molecule type" value="Genomic_DNA"/>
</dbReference>
<dbReference type="Proteomes" id="UP000245252">
    <property type="component" value="Unassembled WGS sequence"/>
</dbReference>